<protein>
    <recommendedName>
        <fullName evidence="2 5">Methionyl-tRNA formyltransferase</fullName>
        <ecNumber evidence="2 5">2.1.2.9</ecNumber>
    </recommendedName>
</protein>
<dbReference type="InterPro" id="IPR005794">
    <property type="entry name" value="Fmt"/>
</dbReference>
<evidence type="ECO:0000313" key="8">
    <source>
        <dbReference type="EMBL" id="HIV99817.1"/>
    </source>
</evidence>
<feature type="binding site" evidence="5">
    <location>
        <begin position="106"/>
        <end position="109"/>
    </location>
    <ligand>
        <name>(6S)-5,6,7,8-tetrahydrofolate</name>
        <dbReference type="ChEBI" id="CHEBI:57453"/>
    </ligand>
</feature>
<evidence type="ECO:0000256" key="3">
    <source>
        <dbReference type="ARBA" id="ARBA00022679"/>
    </source>
</evidence>
<comment type="catalytic activity">
    <reaction evidence="5">
        <text>L-methionyl-tRNA(fMet) + (6R)-10-formyltetrahydrofolate = N-formyl-L-methionyl-tRNA(fMet) + (6S)-5,6,7,8-tetrahydrofolate + H(+)</text>
        <dbReference type="Rhea" id="RHEA:24380"/>
        <dbReference type="Rhea" id="RHEA-COMP:9952"/>
        <dbReference type="Rhea" id="RHEA-COMP:9953"/>
        <dbReference type="ChEBI" id="CHEBI:15378"/>
        <dbReference type="ChEBI" id="CHEBI:57453"/>
        <dbReference type="ChEBI" id="CHEBI:78530"/>
        <dbReference type="ChEBI" id="CHEBI:78844"/>
        <dbReference type="ChEBI" id="CHEBI:195366"/>
        <dbReference type="EC" id="2.1.2.9"/>
    </reaction>
</comment>
<dbReference type="InterPro" id="IPR036477">
    <property type="entry name" value="Formyl_transf_N_sf"/>
</dbReference>
<dbReference type="CDD" id="cd08704">
    <property type="entry name" value="Met_tRNA_FMT_C"/>
    <property type="match status" value="1"/>
</dbReference>
<dbReference type="PANTHER" id="PTHR11138:SF5">
    <property type="entry name" value="METHIONYL-TRNA FORMYLTRANSFERASE, MITOCHONDRIAL"/>
    <property type="match status" value="1"/>
</dbReference>
<comment type="caution">
    <text evidence="8">The sequence shown here is derived from an EMBL/GenBank/DDBJ whole genome shotgun (WGS) entry which is preliminary data.</text>
</comment>
<keyword evidence="4 5" id="KW-0648">Protein biosynthesis</keyword>
<dbReference type="EMBL" id="DXHV01000015">
    <property type="protein sequence ID" value="HIV99817.1"/>
    <property type="molecule type" value="Genomic_DNA"/>
</dbReference>
<name>A0A9D1PWG9_9BACT</name>
<dbReference type="InterPro" id="IPR002376">
    <property type="entry name" value="Formyl_transf_N"/>
</dbReference>
<dbReference type="Gene3D" id="3.40.50.12230">
    <property type="match status" value="1"/>
</dbReference>
<evidence type="ECO:0000256" key="2">
    <source>
        <dbReference type="ARBA" id="ARBA00012261"/>
    </source>
</evidence>
<proteinExistence type="inferred from homology"/>
<evidence type="ECO:0000256" key="4">
    <source>
        <dbReference type="ARBA" id="ARBA00022917"/>
    </source>
</evidence>
<dbReference type="PANTHER" id="PTHR11138">
    <property type="entry name" value="METHIONYL-TRNA FORMYLTRANSFERASE"/>
    <property type="match status" value="1"/>
</dbReference>
<dbReference type="InterPro" id="IPR044135">
    <property type="entry name" value="Met-tRNA-FMT_C"/>
</dbReference>
<comment type="function">
    <text evidence="5">Attaches a formyl group to the free amino group of methionyl-tRNA(fMet). The formyl group appears to play a dual role in the initiator identity of N-formylmethionyl-tRNA by promoting its recognition by IF2 and preventing the misappropriation of this tRNA by the elongation apparatus.</text>
</comment>
<dbReference type="InterPro" id="IPR041711">
    <property type="entry name" value="Met-tRNA-FMT_N"/>
</dbReference>
<dbReference type="GO" id="GO:0005829">
    <property type="term" value="C:cytosol"/>
    <property type="evidence" value="ECO:0007669"/>
    <property type="project" value="TreeGrafter"/>
</dbReference>
<feature type="domain" description="Formyl transferase C-terminal" evidence="7">
    <location>
        <begin position="198"/>
        <end position="299"/>
    </location>
</feature>
<evidence type="ECO:0000256" key="1">
    <source>
        <dbReference type="ARBA" id="ARBA00010699"/>
    </source>
</evidence>
<accession>A0A9D1PWG9</accession>
<dbReference type="SUPFAM" id="SSF53328">
    <property type="entry name" value="Formyltransferase"/>
    <property type="match status" value="1"/>
</dbReference>
<dbReference type="InterPro" id="IPR005793">
    <property type="entry name" value="Formyl_trans_C"/>
</dbReference>
<keyword evidence="3 5" id="KW-0808">Transferase</keyword>
<reference evidence="8" key="1">
    <citation type="journal article" date="2021" name="PeerJ">
        <title>Extensive microbial diversity within the chicken gut microbiome revealed by metagenomics and culture.</title>
        <authorList>
            <person name="Gilroy R."/>
            <person name="Ravi A."/>
            <person name="Getino M."/>
            <person name="Pursley I."/>
            <person name="Horton D.L."/>
            <person name="Alikhan N.F."/>
            <person name="Baker D."/>
            <person name="Gharbi K."/>
            <person name="Hall N."/>
            <person name="Watson M."/>
            <person name="Adriaenssens E.M."/>
            <person name="Foster-Nyarko E."/>
            <person name="Jarju S."/>
            <person name="Secka A."/>
            <person name="Antonio M."/>
            <person name="Oren A."/>
            <person name="Chaudhuri R.R."/>
            <person name="La Ragione R."/>
            <person name="Hildebrand F."/>
            <person name="Pallen M.J."/>
        </authorList>
    </citation>
    <scope>NUCLEOTIDE SEQUENCE</scope>
    <source>
        <strain evidence="8">ChiHecec2B26-446</strain>
    </source>
</reference>
<dbReference type="EC" id="2.1.2.9" evidence="2 5"/>
<dbReference type="Proteomes" id="UP000886752">
    <property type="component" value="Unassembled WGS sequence"/>
</dbReference>
<dbReference type="SUPFAM" id="SSF50486">
    <property type="entry name" value="FMT C-terminal domain-like"/>
    <property type="match status" value="1"/>
</dbReference>
<dbReference type="Pfam" id="PF00551">
    <property type="entry name" value="Formyl_trans_N"/>
    <property type="match status" value="1"/>
</dbReference>
<evidence type="ECO:0000313" key="9">
    <source>
        <dbReference type="Proteomes" id="UP000886752"/>
    </source>
</evidence>
<evidence type="ECO:0000259" key="6">
    <source>
        <dbReference type="Pfam" id="PF00551"/>
    </source>
</evidence>
<dbReference type="NCBIfam" id="TIGR00460">
    <property type="entry name" value="fmt"/>
    <property type="match status" value="1"/>
</dbReference>
<gene>
    <name evidence="5 8" type="primary">fmt</name>
    <name evidence="8" type="ORF">H9894_01300</name>
</gene>
<dbReference type="HAMAP" id="MF_00182">
    <property type="entry name" value="Formyl_trans"/>
    <property type="match status" value="1"/>
</dbReference>
<dbReference type="Pfam" id="PF02911">
    <property type="entry name" value="Formyl_trans_C"/>
    <property type="match status" value="1"/>
</dbReference>
<reference evidence="8" key="2">
    <citation type="submission" date="2021-04" db="EMBL/GenBank/DDBJ databases">
        <authorList>
            <person name="Gilroy R."/>
        </authorList>
    </citation>
    <scope>NUCLEOTIDE SEQUENCE</scope>
    <source>
        <strain evidence="8">ChiHecec2B26-446</strain>
    </source>
</reference>
<organism evidence="8 9">
    <name type="scientific">Candidatus Desulfovibrio intestinipullorum</name>
    <dbReference type="NCBI Taxonomy" id="2838536"/>
    <lineage>
        <taxon>Bacteria</taxon>
        <taxon>Pseudomonadati</taxon>
        <taxon>Thermodesulfobacteriota</taxon>
        <taxon>Desulfovibrionia</taxon>
        <taxon>Desulfovibrionales</taxon>
        <taxon>Desulfovibrionaceae</taxon>
        <taxon>Desulfovibrio</taxon>
    </lineage>
</organism>
<dbReference type="InterPro" id="IPR011034">
    <property type="entry name" value="Formyl_transferase-like_C_sf"/>
</dbReference>
<feature type="domain" description="Formyl transferase N-terminal" evidence="6">
    <location>
        <begin position="2"/>
        <end position="175"/>
    </location>
</feature>
<evidence type="ECO:0000259" key="7">
    <source>
        <dbReference type="Pfam" id="PF02911"/>
    </source>
</evidence>
<dbReference type="AlphaFoldDB" id="A0A9D1PWG9"/>
<comment type="similarity">
    <text evidence="1 5">Belongs to the Fmt family.</text>
</comment>
<evidence type="ECO:0000256" key="5">
    <source>
        <dbReference type="HAMAP-Rule" id="MF_00182"/>
    </source>
</evidence>
<sequence length="317" mass="33535">MGTPKFAADILASLLECPWIDVPCVYTQPDRPAGRGKKLIPSPVKNLACAHNIPVRQPLSLKKEPAEQDFLAGLKPDYLVVAAYGMILPQTVLDLPRYAPVNVHTSLLPAYRGSAPVQRALMDGVERTGVSIMRMEAGLDTGPVYASASVATAGETSGSLLDRMAGLAVPLLLSVLRDIPEGHCVPVEQTGTSSYAAKISKQDGWIDFHRPARLVDCHIRAVTPDPGAHVTLSLEQGPVTVVLEEVCCTENETGAEAGSVLARKGQLVLVCAEGALQVVRLKPQGKKSMDVASFLNGQRLAGSSLSRAGHIVPVGAE</sequence>
<dbReference type="CDD" id="cd08646">
    <property type="entry name" value="FMT_core_Met-tRNA-FMT_N"/>
    <property type="match status" value="1"/>
</dbReference>
<dbReference type="GO" id="GO:0004479">
    <property type="term" value="F:methionyl-tRNA formyltransferase activity"/>
    <property type="evidence" value="ECO:0007669"/>
    <property type="project" value="UniProtKB-UniRule"/>
</dbReference>